<dbReference type="PANTHER" id="PTHR30290">
    <property type="entry name" value="PERIPLASMIC BINDING COMPONENT OF ABC TRANSPORTER"/>
    <property type="match status" value="1"/>
</dbReference>
<dbReference type="Gene3D" id="3.40.190.10">
    <property type="entry name" value="Periplasmic binding protein-like II"/>
    <property type="match status" value="1"/>
</dbReference>
<organism evidence="5 6">
    <name type="scientific">Nitratireductor aquibiodomus</name>
    <dbReference type="NCBI Taxonomy" id="204799"/>
    <lineage>
        <taxon>Bacteria</taxon>
        <taxon>Pseudomonadati</taxon>
        <taxon>Pseudomonadota</taxon>
        <taxon>Alphaproteobacteria</taxon>
        <taxon>Hyphomicrobiales</taxon>
        <taxon>Phyllobacteriaceae</taxon>
        <taxon>Nitratireductor</taxon>
    </lineage>
</organism>
<evidence type="ECO:0000256" key="1">
    <source>
        <dbReference type="ARBA" id="ARBA00004418"/>
    </source>
</evidence>
<dbReference type="GO" id="GO:0030288">
    <property type="term" value="C:outer membrane-bounded periplasmic space"/>
    <property type="evidence" value="ECO:0007669"/>
    <property type="project" value="UniProtKB-ARBA"/>
</dbReference>
<evidence type="ECO:0000313" key="6">
    <source>
        <dbReference type="Proteomes" id="UP000199064"/>
    </source>
</evidence>
<dbReference type="Proteomes" id="UP000199064">
    <property type="component" value="Unassembled WGS sequence"/>
</dbReference>
<dbReference type="PANTHER" id="PTHR30290:SF81">
    <property type="entry name" value="OLIGOPEPTIDE-BINDING PROTEIN OPPA"/>
    <property type="match status" value="1"/>
</dbReference>
<evidence type="ECO:0000259" key="4">
    <source>
        <dbReference type="Pfam" id="PF00496"/>
    </source>
</evidence>
<comment type="similarity">
    <text evidence="2">Belongs to the bacterial solute-binding protein 5 family.</text>
</comment>
<dbReference type="InterPro" id="IPR039424">
    <property type="entry name" value="SBP_5"/>
</dbReference>
<comment type="subcellular location">
    <subcellularLocation>
        <location evidence="1">Periplasm</location>
    </subcellularLocation>
</comment>
<evidence type="ECO:0000313" key="5">
    <source>
        <dbReference type="EMBL" id="SEB49501.1"/>
    </source>
</evidence>
<reference evidence="6" key="1">
    <citation type="submission" date="2016-10" db="EMBL/GenBank/DDBJ databases">
        <authorList>
            <person name="Varghese N."/>
            <person name="Submissions S."/>
        </authorList>
    </citation>
    <scope>NUCLEOTIDE SEQUENCE [LARGE SCALE GENOMIC DNA]</scope>
    <source>
        <strain evidence="6">ES.061</strain>
    </source>
</reference>
<dbReference type="PIRSF" id="PIRSF002741">
    <property type="entry name" value="MppA"/>
    <property type="match status" value="1"/>
</dbReference>
<dbReference type="RefSeq" id="WP_090328164.1">
    <property type="nucleotide sequence ID" value="NZ_FNSL01000001.1"/>
</dbReference>
<dbReference type="GO" id="GO:1904680">
    <property type="term" value="F:peptide transmembrane transporter activity"/>
    <property type="evidence" value="ECO:0007669"/>
    <property type="project" value="TreeGrafter"/>
</dbReference>
<feature type="chain" id="PRO_5011433720" evidence="3">
    <location>
        <begin position="26"/>
        <end position="496"/>
    </location>
</feature>
<dbReference type="Gene3D" id="3.10.105.10">
    <property type="entry name" value="Dipeptide-binding Protein, Domain 3"/>
    <property type="match status" value="1"/>
</dbReference>
<sequence>MRHITRAALAALIASSSMLALPAVAQEAIQAGATFIAAAIDPTKGSSSWALVSHGIGEKLFMVDSEGNLVPELAATAERTGDLSWAVKLAPGRFFSDGSPVTATALKKGFDHTFANLPAAKSTGGMIEFEALDDLTLALTTERPVPLIAALFAEWPLMAYTVKDDGSFLFTGPYAVEAFNVDQNLKLTPNPHFPGAESRSPINLRRFGDAQTMALAFEAGELDLAFGLPSEGLSRLKANPDLAVKSFPVGYQYFGFINTERPFTSDVRVRQAIDLAIDRQELVAAINAGSRATGAFAPYFPFAAKEPRVTDLDQAKALLAEAGWAPGSDGIQEKNGETLSILIVTYPQRPDLVTMMPVVKAALARVGIASDTRVVENIGDYAAGGDFDIALWAQHTAPAGDPAYFFNSMLKSDGPLNHSRYKSDAFDAIIAEFSTAGTLEERTEIALEAQEQLYRDAPATFLVSPSWHVGLSQRLPNYKPWGSDYHVFRPEMGEAR</sequence>
<dbReference type="AlphaFoldDB" id="A0A1H4JT79"/>
<accession>A0A1H4JT79</accession>
<dbReference type="InterPro" id="IPR000914">
    <property type="entry name" value="SBP_5_dom"/>
</dbReference>
<proteinExistence type="inferred from homology"/>
<evidence type="ECO:0000256" key="3">
    <source>
        <dbReference type="SAM" id="SignalP"/>
    </source>
</evidence>
<dbReference type="EMBL" id="FNSL01000001">
    <property type="protein sequence ID" value="SEB49501.1"/>
    <property type="molecule type" value="Genomic_DNA"/>
</dbReference>
<keyword evidence="6" id="KW-1185">Reference proteome</keyword>
<dbReference type="InterPro" id="IPR030678">
    <property type="entry name" value="Peptide/Ni-bd"/>
</dbReference>
<protein>
    <submittedName>
        <fullName evidence="5">Peptide/nickel transport system substrate-binding protein</fullName>
    </submittedName>
</protein>
<dbReference type="SUPFAM" id="SSF53850">
    <property type="entry name" value="Periplasmic binding protein-like II"/>
    <property type="match status" value="1"/>
</dbReference>
<name>A0A1H4JT79_9HYPH</name>
<feature type="signal peptide" evidence="3">
    <location>
        <begin position="1"/>
        <end position="25"/>
    </location>
</feature>
<dbReference type="Pfam" id="PF00496">
    <property type="entry name" value="SBP_bac_5"/>
    <property type="match status" value="1"/>
</dbReference>
<gene>
    <name evidence="5" type="ORF">SAMN05216452_1662</name>
</gene>
<evidence type="ECO:0000256" key="2">
    <source>
        <dbReference type="ARBA" id="ARBA00005695"/>
    </source>
</evidence>
<keyword evidence="3" id="KW-0732">Signal</keyword>
<feature type="domain" description="Solute-binding protein family 5" evidence="4">
    <location>
        <begin position="69"/>
        <end position="414"/>
    </location>
</feature>
<dbReference type="GO" id="GO:0015833">
    <property type="term" value="P:peptide transport"/>
    <property type="evidence" value="ECO:0007669"/>
    <property type="project" value="TreeGrafter"/>
</dbReference>
<dbReference type="GO" id="GO:0043190">
    <property type="term" value="C:ATP-binding cassette (ABC) transporter complex"/>
    <property type="evidence" value="ECO:0007669"/>
    <property type="project" value="InterPro"/>
</dbReference>